<evidence type="ECO:0000256" key="1">
    <source>
        <dbReference type="PROSITE-ProRule" id="PRU00169"/>
    </source>
</evidence>
<dbReference type="KEGG" id="gpi:GPICK_05725"/>
<dbReference type="CDD" id="cd17546">
    <property type="entry name" value="REC_hyHK_CKI1_RcsC-like"/>
    <property type="match status" value="1"/>
</dbReference>
<dbReference type="PROSITE" id="PS50110">
    <property type="entry name" value="RESPONSE_REGULATORY"/>
    <property type="match status" value="1"/>
</dbReference>
<keyword evidence="1" id="KW-0597">Phosphoprotein</keyword>
<dbReference type="Proteomes" id="UP000057609">
    <property type="component" value="Chromosome"/>
</dbReference>
<reference evidence="3 4" key="1">
    <citation type="journal article" date="2015" name="Genome Announc.">
        <title>Complete Genome of Geobacter pickeringii G13T, a Metal-Reducing Isolate from Sedimentary Kaolin Deposits.</title>
        <authorList>
            <person name="Badalamenti J.P."/>
            <person name="Bond D.R."/>
        </authorList>
    </citation>
    <scope>NUCLEOTIDE SEQUENCE [LARGE SCALE GENOMIC DNA]</scope>
    <source>
        <strain evidence="3 4">G13</strain>
    </source>
</reference>
<dbReference type="EMBL" id="CP009788">
    <property type="protein sequence ID" value="AJE02930.1"/>
    <property type="molecule type" value="Genomic_DNA"/>
</dbReference>
<dbReference type="STRING" id="345632.GPICK_05725"/>
<dbReference type="AlphaFoldDB" id="A0A0B5BEH2"/>
<dbReference type="InterPro" id="IPR001789">
    <property type="entry name" value="Sig_transdc_resp-reg_receiver"/>
</dbReference>
<protein>
    <submittedName>
        <fullName evidence="3">Chemotaxis protein CheY</fullName>
    </submittedName>
</protein>
<feature type="domain" description="Response regulatory" evidence="2">
    <location>
        <begin position="2"/>
        <end position="129"/>
    </location>
</feature>
<evidence type="ECO:0000313" key="4">
    <source>
        <dbReference type="Proteomes" id="UP000057609"/>
    </source>
</evidence>
<name>A0A0B5BEH2_9BACT</name>
<gene>
    <name evidence="3" type="ORF">GPICK_05725</name>
</gene>
<proteinExistence type="predicted"/>
<dbReference type="HOGENOM" id="CLU_000445_69_12_7"/>
<dbReference type="RefSeq" id="WP_039741236.1">
    <property type="nucleotide sequence ID" value="NZ_CP009788.1"/>
</dbReference>
<dbReference type="SUPFAM" id="SSF52172">
    <property type="entry name" value="CheY-like"/>
    <property type="match status" value="1"/>
</dbReference>
<dbReference type="InterPro" id="IPR011006">
    <property type="entry name" value="CheY-like_superfamily"/>
</dbReference>
<accession>A0A0B5BEH2</accession>
<dbReference type="PANTHER" id="PTHR43228:SF1">
    <property type="entry name" value="TWO-COMPONENT RESPONSE REGULATOR ARR22"/>
    <property type="match status" value="1"/>
</dbReference>
<organism evidence="3 4">
    <name type="scientific">Geobacter pickeringii</name>
    <dbReference type="NCBI Taxonomy" id="345632"/>
    <lineage>
        <taxon>Bacteria</taxon>
        <taxon>Pseudomonadati</taxon>
        <taxon>Thermodesulfobacteriota</taxon>
        <taxon>Desulfuromonadia</taxon>
        <taxon>Geobacterales</taxon>
        <taxon>Geobacteraceae</taxon>
        <taxon>Geobacter</taxon>
    </lineage>
</organism>
<sequence length="131" mass="14807">MKTLIVEDDFISRKIMKELLAPLGETDIAIDGAEAIQAFRIAHEERRPYDLICMDIMMPNMDGHEALAQIREYEKERGIAAATEAKVIMTTALDDPKNVVEAFYRGGATSYLVKPITRQKLMQEIRSHGLL</sequence>
<dbReference type="OrthoDB" id="9790466at2"/>
<keyword evidence="4" id="KW-1185">Reference proteome</keyword>
<dbReference type="Gene3D" id="3.40.50.2300">
    <property type="match status" value="1"/>
</dbReference>
<feature type="modified residue" description="4-aspartylphosphate" evidence="1">
    <location>
        <position position="55"/>
    </location>
</feature>
<dbReference type="PANTHER" id="PTHR43228">
    <property type="entry name" value="TWO-COMPONENT RESPONSE REGULATOR"/>
    <property type="match status" value="1"/>
</dbReference>
<dbReference type="GO" id="GO:0000160">
    <property type="term" value="P:phosphorelay signal transduction system"/>
    <property type="evidence" value="ECO:0007669"/>
    <property type="project" value="InterPro"/>
</dbReference>
<dbReference type="InterPro" id="IPR052048">
    <property type="entry name" value="ST_Response_Regulator"/>
</dbReference>
<dbReference type="SMART" id="SM00448">
    <property type="entry name" value="REC"/>
    <property type="match status" value="1"/>
</dbReference>
<evidence type="ECO:0000313" key="3">
    <source>
        <dbReference type="EMBL" id="AJE02930.1"/>
    </source>
</evidence>
<evidence type="ECO:0000259" key="2">
    <source>
        <dbReference type="PROSITE" id="PS50110"/>
    </source>
</evidence>
<dbReference type="Pfam" id="PF00072">
    <property type="entry name" value="Response_reg"/>
    <property type="match status" value="1"/>
</dbReference>